<keyword evidence="8" id="KW-0547">Nucleotide-binding</keyword>
<comment type="pathway">
    <text evidence="2">Protein modification; protein glycosylation.</text>
</comment>
<evidence type="ECO:0000256" key="5">
    <source>
        <dbReference type="ARBA" id="ARBA00022676"/>
    </source>
</evidence>
<dbReference type="Pfam" id="PF02434">
    <property type="entry name" value="Fringe"/>
    <property type="match status" value="1"/>
</dbReference>
<feature type="domain" description="Fringe-like glycosyltransferase" evidence="13">
    <location>
        <begin position="42"/>
        <end position="151"/>
    </location>
</feature>
<evidence type="ECO:0000256" key="11">
    <source>
        <dbReference type="ARBA" id="ARBA00023136"/>
    </source>
</evidence>
<evidence type="ECO:0000256" key="9">
    <source>
        <dbReference type="ARBA" id="ARBA00022968"/>
    </source>
</evidence>
<dbReference type="InterPro" id="IPR026050">
    <property type="entry name" value="C1GALT1/C1GALT1_chp1"/>
</dbReference>
<evidence type="ECO:0000256" key="10">
    <source>
        <dbReference type="ARBA" id="ARBA00022989"/>
    </source>
</evidence>
<dbReference type="AlphaFoldDB" id="A0A0M0K773"/>
<gene>
    <name evidence="14" type="ORF">Ctob_009925</name>
</gene>
<dbReference type="Gene3D" id="3.90.550.50">
    <property type="match status" value="1"/>
</dbReference>
<comment type="subcellular location">
    <subcellularLocation>
        <location evidence="1">Membrane</location>
        <topology evidence="1">Single-pass type II membrane protein</topology>
    </subcellularLocation>
</comment>
<reference evidence="15" key="1">
    <citation type="journal article" date="2015" name="PLoS Genet.">
        <title>Genome Sequence and Transcriptome Analyses of Chrysochromulina tobin: Metabolic Tools for Enhanced Algal Fitness in the Prominent Order Prymnesiales (Haptophyceae).</title>
        <authorList>
            <person name="Hovde B.T."/>
            <person name="Deodato C.R."/>
            <person name="Hunsperger H.M."/>
            <person name="Ryken S.A."/>
            <person name="Yost W."/>
            <person name="Jha R.K."/>
            <person name="Patterson J."/>
            <person name="Monnat R.J. Jr."/>
            <person name="Barlow S.B."/>
            <person name="Starkenburg S.R."/>
            <person name="Cattolico R.A."/>
        </authorList>
    </citation>
    <scope>NUCLEOTIDE SEQUENCE</scope>
    <source>
        <strain evidence="15">CCMP291</strain>
    </source>
</reference>
<dbReference type="PANTHER" id="PTHR23033">
    <property type="entry name" value="BETA1,3-GALACTOSYLTRANSFERASE"/>
    <property type="match status" value="1"/>
</dbReference>
<dbReference type="EMBL" id="JWZX01001142">
    <property type="protein sequence ID" value="KOO34660.1"/>
    <property type="molecule type" value="Genomic_DNA"/>
</dbReference>
<comment type="similarity">
    <text evidence="3">Belongs to the glycosyltransferase 31 family. Beta3-Gal-T subfamily.</text>
</comment>
<keyword evidence="7" id="KW-0812">Transmembrane</keyword>
<dbReference type="Proteomes" id="UP000037460">
    <property type="component" value="Unassembled WGS sequence"/>
</dbReference>
<keyword evidence="11" id="KW-0472">Membrane</keyword>
<keyword evidence="9" id="KW-0735">Signal-anchor</keyword>
<evidence type="ECO:0000256" key="12">
    <source>
        <dbReference type="SAM" id="MobiDB-lite"/>
    </source>
</evidence>
<keyword evidence="10" id="KW-1133">Transmembrane helix</keyword>
<dbReference type="GO" id="GO:0016263">
    <property type="term" value="F:glycoprotein-N-acetylgalactosamine 3-beta-galactosyltransferase activity"/>
    <property type="evidence" value="ECO:0007669"/>
    <property type="project" value="UniProtKB-EC"/>
</dbReference>
<evidence type="ECO:0000256" key="7">
    <source>
        <dbReference type="ARBA" id="ARBA00022692"/>
    </source>
</evidence>
<evidence type="ECO:0000256" key="2">
    <source>
        <dbReference type="ARBA" id="ARBA00004922"/>
    </source>
</evidence>
<keyword evidence="15" id="KW-1185">Reference proteome</keyword>
<evidence type="ECO:0000313" key="14">
    <source>
        <dbReference type="EMBL" id="KOO34660.1"/>
    </source>
</evidence>
<comment type="caution">
    <text evidence="14">The sequence shown here is derived from an EMBL/GenBank/DDBJ whole genome shotgun (WGS) entry which is preliminary data.</text>
</comment>
<dbReference type="GO" id="GO:0000166">
    <property type="term" value="F:nucleotide binding"/>
    <property type="evidence" value="ECO:0007669"/>
    <property type="project" value="UniProtKB-KW"/>
</dbReference>
<evidence type="ECO:0000256" key="8">
    <source>
        <dbReference type="ARBA" id="ARBA00022741"/>
    </source>
</evidence>
<feature type="region of interest" description="Disordered" evidence="12">
    <location>
        <begin position="271"/>
        <end position="290"/>
    </location>
</feature>
<name>A0A0M0K773_9EUKA</name>
<evidence type="ECO:0000256" key="4">
    <source>
        <dbReference type="ARBA" id="ARBA00012557"/>
    </source>
</evidence>
<dbReference type="InterPro" id="IPR003378">
    <property type="entry name" value="Fringe-like_glycosylTrfase"/>
</dbReference>
<dbReference type="GO" id="GO:0016020">
    <property type="term" value="C:membrane"/>
    <property type="evidence" value="ECO:0007669"/>
    <property type="project" value="UniProtKB-SubCell"/>
</dbReference>
<sequence length="336" mass="36738">MADNATGYVSALPESAKLETPGSRSPYIAQKVLEMLVVMYRSGRGARWWVVCDDDSFVFVERLVRVLSMLNASEPLLVGGARGRAPLCGNGLCHYKNWTEQHGHPPIVKHHAGGPAYVLSDAAMRRVVHGLRHQLCFDAPYGDTAVGACARAVGVRLLLLPGGYVVNNANRQTLEFESFKGQLVTYHRLSLRRRLCWARYGECDARCACPCECGLQRCSVPVDPKVRQRVEAQGPKLWQNLSKKERGAAMHAALHVVWNCSEHFDCTAEDNEWTPGSSGDGEHATPAATSESAAMRTSMCEFAQPRKAGTAALLPHALPPSLGSPSEEQRVILHAN</sequence>
<dbReference type="EC" id="2.4.1.122" evidence="4"/>
<evidence type="ECO:0000259" key="13">
    <source>
        <dbReference type="Pfam" id="PF02434"/>
    </source>
</evidence>
<dbReference type="OrthoDB" id="414175at2759"/>
<evidence type="ECO:0000256" key="6">
    <source>
        <dbReference type="ARBA" id="ARBA00022679"/>
    </source>
</evidence>
<keyword evidence="5" id="KW-0328">Glycosyltransferase</keyword>
<accession>A0A0M0K773</accession>
<evidence type="ECO:0000256" key="3">
    <source>
        <dbReference type="ARBA" id="ARBA00006462"/>
    </source>
</evidence>
<evidence type="ECO:0000313" key="15">
    <source>
        <dbReference type="Proteomes" id="UP000037460"/>
    </source>
</evidence>
<protein>
    <recommendedName>
        <fullName evidence="4">N-acetylgalactosaminide beta-1,3-galactosyltransferase</fullName>
        <ecNumber evidence="4">2.4.1.122</ecNumber>
    </recommendedName>
</protein>
<evidence type="ECO:0000256" key="1">
    <source>
        <dbReference type="ARBA" id="ARBA00004606"/>
    </source>
</evidence>
<keyword evidence="6" id="KW-0808">Transferase</keyword>
<proteinExistence type="inferred from homology"/>
<organism evidence="14 15">
    <name type="scientific">Chrysochromulina tobinii</name>
    <dbReference type="NCBI Taxonomy" id="1460289"/>
    <lineage>
        <taxon>Eukaryota</taxon>
        <taxon>Haptista</taxon>
        <taxon>Haptophyta</taxon>
        <taxon>Prymnesiophyceae</taxon>
        <taxon>Prymnesiales</taxon>
        <taxon>Chrysochromulinaceae</taxon>
        <taxon>Chrysochromulina</taxon>
    </lineage>
</organism>